<accession>A0AAV4TSL9</accession>
<evidence type="ECO:0000256" key="1">
    <source>
        <dbReference type="ARBA" id="ARBA00022801"/>
    </source>
</evidence>
<dbReference type="GO" id="GO:0046340">
    <property type="term" value="P:diacylglycerol catabolic process"/>
    <property type="evidence" value="ECO:0007669"/>
    <property type="project" value="TreeGrafter"/>
</dbReference>
<keyword evidence="2" id="KW-0442">Lipid degradation</keyword>
<dbReference type="AlphaFoldDB" id="A0AAV4TSL9"/>
<feature type="transmembrane region" description="Helical" evidence="4">
    <location>
        <begin position="112"/>
        <end position="137"/>
    </location>
</feature>
<dbReference type="GO" id="GO:0005737">
    <property type="term" value="C:cytoplasm"/>
    <property type="evidence" value="ECO:0007669"/>
    <property type="project" value="TreeGrafter"/>
</dbReference>
<evidence type="ECO:0000313" key="5">
    <source>
        <dbReference type="EMBL" id="GIY47927.1"/>
    </source>
</evidence>
<comment type="caution">
    <text evidence="5">The sequence shown here is derived from an EMBL/GenBank/DDBJ whole genome shotgun (WGS) entry which is preliminary data.</text>
</comment>
<evidence type="ECO:0000313" key="6">
    <source>
        <dbReference type="Proteomes" id="UP001054945"/>
    </source>
</evidence>
<gene>
    <name evidence="5" type="primary">DAGLA</name>
    <name evidence="5" type="ORF">CEXT_80441</name>
</gene>
<name>A0AAV4TSL9_CAEEX</name>
<keyword evidence="4" id="KW-0472">Membrane</keyword>
<dbReference type="GO" id="GO:0004465">
    <property type="term" value="F:lipoprotein lipase activity"/>
    <property type="evidence" value="ECO:0007669"/>
    <property type="project" value="TreeGrafter"/>
</dbReference>
<dbReference type="PANTHER" id="PTHR45792:SF8">
    <property type="entry name" value="DIACYLGLYCEROL LIPASE-ALPHA"/>
    <property type="match status" value="1"/>
</dbReference>
<dbReference type="GO" id="GO:0045211">
    <property type="term" value="C:postsynaptic membrane"/>
    <property type="evidence" value="ECO:0007669"/>
    <property type="project" value="TreeGrafter"/>
</dbReference>
<proteinExistence type="predicted"/>
<feature type="transmembrane region" description="Helical" evidence="4">
    <location>
        <begin position="33"/>
        <end position="51"/>
    </location>
</feature>
<sequence>MVSKLVVLTVVLTVVDFNDDSNCISDLYEHVLGYMVILFGCVVVEAFIAWVSMKGTILIAAPRSSMQYLLYVRLGILVVEVGWLVVGVIWLVNHYPTCPVGLAKDAVLGIVISNWLVLLSVLITTWCTFDAAGRSWVKMKKYQMSMKQRENERGQHVEKPRIRRSGASHRNWRHRKAMREYQDSWNRRCRILFCCLGYNDQKRNNFADIAKLLSDFFPRFGCGPFGCSCRACATPEITANGKRGNSKQARRRYLRISFGRTTYSSNKIP</sequence>
<keyword evidence="1" id="KW-0378">Hydrolase</keyword>
<evidence type="ECO:0000256" key="2">
    <source>
        <dbReference type="ARBA" id="ARBA00022963"/>
    </source>
</evidence>
<reference evidence="5 6" key="1">
    <citation type="submission" date="2021-06" db="EMBL/GenBank/DDBJ databases">
        <title>Caerostris extrusa draft genome.</title>
        <authorList>
            <person name="Kono N."/>
            <person name="Arakawa K."/>
        </authorList>
    </citation>
    <scope>NUCLEOTIDE SEQUENCE [LARGE SCALE GENOMIC DNA]</scope>
</reference>
<dbReference type="EMBL" id="BPLR01011649">
    <property type="protein sequence ID" value="GIY47927.1"/>
    <property type="molecule type" value="Genomic_DNA"/>
</dbReference>
<organism evidence="5 6">
    <name type="scientific">Caerostris extrusa</name>
    <name type="common">Bark spider</name>
    <name type="synonym">Caerostris bankana</name>
    <dbReference type="NCBI Taxonomy" id="172846"/>
    <lineage>
        <taxon>Eukaryota</taxon>
        <taxon>Metazoa</taxon>
        <taxon>Ecdysozoa</taxon>
        <taxon>Arthropoda</taxon>
        <taxon>Chelicerata</taxon>
        <taxon>Arachnida</taxon>
        <taxon>Araneae</taxon>
        <taxon>Araneomorphae</taxon>
        <taxon>Entelegynae</taxon>
        <taxon>Araneoidea</taxon>
        <taxon>Araneidae</taxon>
        <taxon>Caerostris</taxon>
    </lineage>
</organism>
<keyword evidence="4" id="KW-1133">Transmembrane helix</keyword>
<keyword evidence="6" id="KW-1185">Reference proteome</keyword>
<evidence type="ECO:0000256" key="3">
    <source>
        <dbReference type="ARBA" id="ARBA00023098"/>
    </source>
</evidence>
<dbReference type="GO" id="GO:0032590">
    <property type="term" value="C:dendrite membrane"/>
    <property type="evidence" value="ECO:0007669"/>
    <property type="project" value="TreeGrafter"/>
</dbReference>
<dbReference type="Proteomes" id="UP001054945">
    <property type="component" value="Unassembled WGS sequence"/>
</dbReference>
<dbReference type="GO" id="GO:0019369">
    <property type="term" value="P:arachidonate metabolic process"/>
    <property type="evidence" value="ECO:0007669"/>
    <property type="project" value="TreeGrafter"/>
</dbReference>
<keyword evidence="4" id="KW-0812">Transmembrane</keyword>
<dbReference type="InterPro" id="IPR052214">
    <property type="entry name" value="DAG_Lipase-Related"/>
</dbReference>
<keyword evidence="3" id="KW-0443">Lipid metabolism</keyword>
<feature type="transmembrane region" description="Helical" evidence="4">
    <location>
        <begin position="71"/>
        <end position="92"/>
    </location>
</feature>
<dbReference type="PANTHER" id="PTHR45792">
    <property type="entry name" value="DIACYLGLYCEROL LIPASE HOMOLOG-RELATED"/>
    <property type="match status" value="1"/>
</dbReference>
<evidence type="ECO:0000256" key="4">
    <source>
        <dbReference type="SAM" id="Phobius"/>
    </source>
</evidence>
<protein>
    <submittedName>
        <fullName evidence="5">Diacylglycerol lipase-alpha</fullName>
    </submittedName>
</protein>